<dbReference type="InterPro" id="IPR051919">
    <property type="entry name" value="W-dependent_AOR"/>
</dbReference>
<dbReference type="InterPro" id="IPR013984">
    <property type="entry name" value="Ald_Fedxn_OxRdtase_dom2"/>
</dbReference>
<dbReference type="PANTHER" id="PTHR30038:SF0">
    <property type="entry name" value="TUNGSTEN-CONTAINING ALDEHYDE FERREDOXIN OXIDOREDUCTASE"/>
    <property type="match status" value="1"/>
</dbReference>
<dbReference type="EMBL" id="BART01034700">
    <property type="protein sequence ID" value="GAH06936.1"/>
    <property type="molecule type" value="Genomic_DNA"/>
</dbReference>
<dbReference type="Gene3D" id="1.10.569.10">
    <property type="entry name" value="Aldehyde Ferredoxin Oxidoreductase Protein, subunit A, domain 2"/>
    <property type="match status" value="1"/>
</dbReference>
<comment type="caution">
    <text evidence="2">The sequence shown here is derived from an EMBL/GenBank/DDBJ whole genome shotgun (WGS) entry which is preliminary data.</text>
</comment>
<dbReference type="InterPro" id="IPR001203">
    <property type="entry name" value="OxRdtase_Ald_Fedxn_C"/>
</dbReference>
<proteinExistence type="predicted"/>
<protein>
    <recommendedName>
        <fullName evidence="1">Aldehyde ferredoxin oxidoreductase C-terminal domain-containing protein</fullName>
    </recommendedName>
</protein>
<dbReference type="PANTHER" id="PTHR30038">
    <property type="entry name" value="ALDEHYDE FERREDOXIN OXIDOREDUCTASE"/>
    <property type="match status" value="1"/>
</dbReference>
<evidence type="ECO:0000313" key="2">
    <source>
        <dbReference type="EMBL" id="GAH06936.1"/>
    </source>
</evidence>
<dbReference type="GO" id="GO:0009055">
    <property type="term" value="F:electron transfer activity"/>
    <property type="evidence" value="ECO:0007669"/>
    <property type="project" value="InterPro"/>
</dbReference>
<dbReference type="SUPFAM" id="SSF48310">
    <property type="entry name" value="Aldehyde ferredoxin oxidoreductase, C-terminal domains"/>
    <property type="match status" value="1"/>
</dbReference>
<organism evidence="2">
    <name type="scientific">marine sediment metagenome</name>
    <dbReference type="NCBI Taxonomy" id="412755"/>
    <lineage>
        <taxon>unclassified sequences</taxon>
        <taxon>metagenomes</taxon>
        <taxon>ecological metagenomes</taxon>
    </lineage>
</organism>
<gene>
    <name evidence="2" type="ORF">S01H4_59223</name>
</gene>
<accession>X1CF51</accession>
<name>X1CF51_9ZZZZ</name>
<evidence type="ECO:0000259" key="1">
    <source>
        <dbReference type="Pfam" id="PF01314"/>
    </source>
</evidence>
<sequence>MNRLATLPTKNFQSATWDKAELVSGEYMHEHFTEKSVACSGCPIACEQVTKVEEGPYAGARVSIDYESLYALGPCCGIDYFPAIIKACELCDYFHEIQTCFSQLFRISHTYWV</sequence>
<dbReference type="Pfam" id="PF01314">
    <property type="entry name" value="AFOR_C"/>
    <property type="match status" value="1"/>
</dbReference>
<dbReference type="InterPro" id="IPR036021">
    <property type="entry name" value="Tungsten_al_ferr_oxy-like_C"/>
</dbReference>
<dbReference type="AlphaFoldDB" id="X1CF51"/>
<dbReference type="GO" id="GO:0051536">
    <property type="term" value="F:iron-sulfur cluster binding"/>
    <property type="evidence" value="ECO:0007669"/>
    <property type="project" value="InterPro"/>
</dbReference>
<dbReference type="GO" id="GO:0016625">
    <property type="term" value="F:oxidoreductase activity, acting on the aldehyde or oxo group of donors, iron-sulfur protein as acceptor"/>
    <property type="evidence" value="ECO:0007669"/>
    <property type="project" value="InterPro"/>
</dbReference>
<feature type="domain" description="Aldehyde ferredoxin oxidoreductase C-terminal" evidence="1">
    <location>
        <begin position="1"/>
        <end position="92"/>
    </location>
</feature>
<reference evidence="2" key="1">
    <citation type="journal article" date="2014" name="Front. Microbiol.">
        <title>High frequency of phylogenetically diverse reductive dehalogenase-homologous genes in deep subseafloor sedimentary metagenomes.</title>
        <authorList>
            <person name="Kawai M."/>
            <person name="Futagami T."/>
            <person name="Toyoda A."/>
            <person name="Takaki Y."/>
            <person name="Nishi S."/>
            <person name="Hori S."/>
            <person name="Arai W."/>
            <person name="Tsubouchi T."/>
            <person name="Morono Y."/>
            <person name="Uchiyama I."/>
            <person name="Ito T."/>
            <person name="Fujiyama A."/>
            <person name="Inagaki F."/>
            <person name="Takami H."/>
        </authorList>
    </citation>
    <scope>NUCLEOTIDE SEQUENCE</scope>
    <source>
        <strain evidence="2">Expedition CK06-06</strain>
    </source>
</reference>